<evidence type="ECO:0000313" key="5">
    <source>
        <dbReference type="RefSeq" id="XP_011369788.1"/>
    </source>
</evidence>
<keyword evidence="1" id="KW-0217">Developmental protein</keyword>
<reference evidence="5" key="1">
    <citation type="submission" date="2025-08" db="UniProtKB">
        <authorList>
            <consortium name="RefSeq"/>
        </authorList>
    </citation>
    <scope>IDENTIFICATION</scope>
    <source>
        <tissue evidence="5">Kidney</tissue>
    </source>
</reference>
<dbReference type="SUPFAM" id="SSF54695">
    <property type="entry name" value="POZ domain"/>
    <property type="match status" value="1"/>
</dbReference>
<dbReference type="RefSeq" id="XP_011369788.1">
    <property type="nucleotide sequence ID" value="XM_011371486.1"/>
</dbReference>
<feature type="domain" description="BTB" evidence="3">
    <location>
        <begin position="94"/>
        <end position="164"/>
    </location>
</feature>
<dbReference type="CDD" id="cd18495">
    <property type="entry name" value="BACK_GCL"/>
    <property type="match status" value="1"/>
</dbReference>
<dbReference type="SMART" id="SM00225">
    <property type="entry name" value="BTB"/>
    <property type="match status" value="1"/>
</dbReference>
<dbReference type="GO" id="GO:0005634">
    <property type="term" value="C:nucleus"/>
    <property type="evidence" value="ECO:0007669"/>
    <property type="project" value="TreeGrafter"/>
</dbReference>
<dbReference type="AlphaFoldDB" id="A0A6P3R188"/>
<name>A0A6P3R188_PTEVA</name>
<dbReference type="Pfam" id="PF00651">
    <property type="entry name" value="BTB"/>
    <property type="match status" value="1"/>
</dbReference>
<evidence type="ECO:0000313" key="4">
    <source>
        <dbReference type="Proteomes" id="UP000515202"/>
    </source>
</evidence>
<gene>
    <name evidence="5" type="primary">LOC105299651</name>
</gene>
<dbReference type="KEGG" id="pvp:105299651"/>
<dbReference type="PANTHER" id="PTHR23231:SF3">
    <property type="entry name" value="BTB DOMAIN CONTAINING 35, FAMILY MEMBER 10-RELATED"/>
    <property type="match status" value="1"/>
</dbReference>
<dbReference type="OrthoDB" id="6359943at2759"/>
<evidence type="ECO:0000256" key="2">
    <source>
        <dbReference type="SAM" id="MobiDB-lite"/>
    </source>
</evidence>
<dbReference type="Pfam" id="PF07707">
    <property type="entry name" value="BACK"/>
    <property type="match status" value="1"/>
</dbReference>
<dbReference type="InterPro" id="IPR011705">
    <property type="entry name" value="BACK"/>
</dbReference>
<feature type="region of interest" description="Disordered" evidence="2">
    <location>
        <begin position="1"/>
        <end position="71"/>
    </location>
</feature>
<protein>
    <submittedName>
        <fullName evidence="5">Germ cell-less protein-like 1</fullName>
    </submittedName>
</protein>
<keyword evidence="4" id="KW-1185">Reference proteome</keyword>
<dbReference type="Proteomes" id="UP000515202">
    <property type="component" value="Unplaced"/>
</dbReference>
<evidence type="ECO:0000256" key="1">
    <source>
        <dbReference type="ARBA" id="ARBA00022473"/>
    </source>
</evidence>
<feature type="compositionally biased region" description="Basic and acidic residues" evidence="2">
    <location>
        <begin position="11"/>
        <end position="23"/>
    </location>
</feature>
<proteinExistence type="predicted"/>
<dbReference type="GeneID" id="105299651"/>
<dbReference type="InterPro" id="IPR011333">
    <property type="entry name" value="SKP1/BTB/POZ_sf"/>
</dbReference>
<dbReference type="PROSITE" id="PS50097">
    <property type="entry name" value="BTB"/>
    <property type="match status" value="1"/>
</dbReference>
<dbReference type="InterPro" id="IPR043380">
    <property type="entry name" value="Gcl-like"/>
</dbReference>
<organism evidence="4 5">
    <name type="scientific">Pteropus vampyrus</name>
    <name type="common">Large flying fox</name>
    <dbReference type="NCBI Taxonomy" id="132908"/>
    <lineage>
        <taxon>Eukaryota</taxon>
        <taxon>Metazoa</taxon>
        <taxon>Chordata</taxon>
        <taxon>Craniata</taxon>
        <taxon>Vertebrata</taxon>
        <taxon>Euteleostomi</taxon>
        <taxon>Mammalia</taxon>
        <taxon>Eutheria</taxon>
        <taxon>Laurasiatheria</taxon>
        <taxon>Chiroptera</taxon>
        <taxon>Yinpterochiroptera</taxon>
        <taxon>Pteropodoidea</taxon>
        <taxon>Pteropodidae</taxon>
        <taxon>Pteropodinae</taxon>
        <taxon>Pteropus</taxon>
    </lineage>
</organism>
<accession>A0A6P3R188</accession>
<sequence length="503" mass="58694">MGSLGSRILRRHDSEIVDLHQPEDQAGPSCASGSRKRKREQNSETSSGSESDNNRSFLDPEENRQEYVSKRHGKKAKITSEYAYETFFLTGENSDIKVRALGKVWCLHKMFLRQSGYFATMLRGSLEKSRIDIIDLEVNDQSIDTESLHFVLGSLYWDEYVLREPLRVPRILATARLLQVEKLVRHCGETMKETINAKTVCSYYAAAETYGLESVKTECFEWLLHNLMTHPSIQLYKELSIDLMKMLISSSNLLVMQKEMDVYTTLKEWMFIRLNPAWKGSIRQLLVHANQWFSRHREAVNAIAFLETTEGIAFQPVFKKLRFHHMICDLASTRVIEQDTVIPSEWLSYVYKQQWFTLLKAEQNREIGPRDINETELEGYSMRCGKKILKDGKYSWNWSGYNFGFPLHVTFNSHYIIFKQNTFNHSCDNSVCLKFLRNIVFRLTLVYFNSKGKLSFSKTTGYKILTFEKDEEQVIMKLDSIVLRFPLYIFCNFLFMPLENPGN</sequence>
<dbReference type="Gene3D" id="3.30.710.10">
    <property type="entry name" value="Potassium Channel Kv1.1, Chain A"/>
    <property type="match status" value="1"/>
</dbReference>
<dbReference type="PANTHER" id="PTHR23231">
    <property type="entry name" value="GERM CELL-LESS PROTEIN"/>
    <property type="match status" value="1"/>
</dbReference>
<evidence type="ECO:0000259" key="3">
    <source>
        <dbReference type="PROSITE" id="PS50097"/>
    </source>
</evidence>
<dbReference type="GO" id="GO:0007281">
    <property type="term" value="P:germ cell development"/>
    <property type="evidence" value="ECO:0007669"/>
    <property type="project" value="InterPro"/>
</dbReference>
<dbReference type="InterPro" id="IPR000210">
    <property type="entry name" value="BTB/POZ_dom"/>
</dbReference>
<feature type="compositionally biased region" description="Polar residues" evidence="2">
    <location>
        <begin position="43"/>
        <end position="56"/>
    </location>
</feature>